<dbReference type="OrthoDB" id="6592919at2759"/>
<keyword evidence="2" id="KW-1185">Reference proteome</keyword>
<reference evidence="1 2" key="1">
    <citation type="submission" date="2019-08" db="EMBL/GenBank/DDBJ databases">
        <title>Whole genome of Aphis craccivora.</title>
        <authorList>
            <person name="Voronova N.V."/>
            <person name="Shulinski R.S."/>
            <person name="Bandarenka Y.V."/>
            <person name="Zhorov D.G."/>
            <person name="Warner D."/>
        </authorList>
    </citation>
    <scope>NUCLEOTIDE SEQUENCE [LARGE SCALE GENOMIC DNA]</scope>
    <source>
        <strain evidence="1">180601</strain>
        <tissue evidence="1">Whole Body</tissue>
    </source>
</reference>
<name>A0A6G0YXN9_APHCR</name>
<evidence type="ECO:0000313" key="2">
    <source>
        <dbReference type="Proteomes" id="UP000478052"/>
    </source>
</evidence>
<proteinExistence type="predicted"/>
<dbReference type="Proteomes" id="UP000478052">
    <property type="component" value="Unassembled WGS sequence"/>
</dbReference>
<gene>
    <name evidence="1" type="ORF">FWK35_00024006</name>
</gene>
<comment type="caution">
    <text evidence="1">The sequence shown here is derived from an EMBL/GenBank/DDBJ whole genome shotgun (WGS) entry which is preliminary data.</text>
</comment>
<dbReference type="EMBL" id="VUJU01002007">
    <property type="protein sequence ID" value="KAF0762913.1"/>
    <property type="molecule type" value="Genomic_DNA"/>
</dbReference>
<evidence type="ECO:0000313" key="1">
    <source>
        <dbReference type="EMBL" id="KAF0762913.1"/>
    </source>
</evidence>
<protein>
    <submittedName>
        <fullName evidence="1">Dynein heavy chain 3, axonemal-like</fullName>
    </submittedName>
</protein>
<dbReference type="AlphaFoldDB" id="A0A6G0YXN9"/>
<accession>A0A6G0YXN9</accession>
<organism evidence="1 2">
    <name type="scientific">Aphis craccivora</name>
    <name type="common">Cowpea aphid</name>
    <dbReference type="NCBI Taxonomy" id="307492"/>
    <lineage>
        <taxon>Eukaryota</taxon>
        <taxon>Metazoa</taxon>
        <taxon>Ecdysozoa</taxon>
        <taxon>Arthropoda</taxon>
        <taxon>Hexapoda</taxon>
        <taxon>Insecta</taxon>
        <taxon>Pterygota</taxon>
        <taxon>Neoptera</taxon>
        <taxon>Paraneoptera</taxon>
        <taxon>Hemiptera</taxon>
        <taxon>Sternorrhyncha</taxon>
        <taxon>Aphidomorpha</taxon>
        <taxon>Aphidoidea</taxon>
        <taxon>Aphididae</taxon>
        <taxon>Aphidini</taxon>
        <taxon>Aphis</taxon>
        <taxon>Aphis</taxon>
    </lineage>
</organism>
<sequence length="225" mass="26314">MVMCIKMKKSRLKMNKCHFENLEKYTDEISTDGVHPLLFCSHTWTKCVPISHRVHLMHPSMSIGRNYRLALEKTLRKVNQAREMTMSCKILDEDRHLLNRPLQKGEFESHKTKTTNDYKCSGVVPLADLLSGKYYRDKAELKKQQMIAKKIKREKAMIKPELPLNLIGSSLQACTAMSPDEQLNILKDMWQKEKNVEIVISKEDNETIAYYLNEVRLYFTSQFIN</sequence>